<accession>A0ABQ8TC91</accession>
<name>A0ABQ8TC91_PERAM</name>
<evidence type="ECO:0000313" key="1">
    <source>
        <dbReference type="EMBL" id="KAJ4443554.1"/>
    </source>
</evidence>
<gene>
    <name evidence="1" type="ORF">ANN_05227</name>
</gene>
<dbReference type="Proteomes" id="UP001148838">
    <property type="component" value="Unassembled WGS sequence"/>
</dbReference>
<organism evidence="1 2">
    <name type="scientific">Periplaneta americana</name>
    <name type="common">American cockroach</name>
    <name type="synonym">Blatta americana</name>
    <dbReference type="NCBI Taxonomy" id="6978"/>
    <lineage>
        <taxon>Eukaryota</taxon>
        <taxon>Metazoa</taxon>
        <taxon>Ecdysozoa</taxon>
        <taxon>Arthropoda</taxon>
        <taxon>Hexapoda</taxon>
        <taxon>Insecta</taxon>
        <taxon>Pterygota</taxon>
        <taxon>Neoptera</taxon>
        <taxon>Polyneoptera</taxon>
        <taxon>Dictyoptera</taxon>
        <taxon>Blattodea</taxon>
        <taxon>Blattoidea</taxon>
        <taxon>Blattidae</taxon>
        <taxon>Blattinae</taxon>
        <taxon>Periplaneta</taxon>
    </lineage>
</organism>
<dbReference type="EMBL" id="JAJSOF020000013">
    <property type="protein sequence ID" value="KAJ4443554.1"/>
    <property type="molecule type" value="Genomic_DNA"/>
</dbReference>
<comment type="caution">
    <text evidence="1">The sequence shown here is derived from an EMBL/GenBank/DDBJ whole genome shotgun (WGS) entry which is preliminary data.</text>
</comment>
<proteinExistence type="predicted"/>
<evidence type="ECO:0000313" key="2">
    <source>
        <dbReference type="Proteomes" id="UP001148838"/>
    </source>
</evidence>
<protein>
    <submittedName>
        <fullName evidence="1">Uncharacterized protein</fullName>
    </submittedName>
</protein>
<reference evidence="1 2" key="1">
    <citation type="journal article" date="2022" name="Allergy">
        <title>Genome assembly and annotation of Periplaneta americana reveal a comprehensive cockroach allergen profile.</title>
        <authorList>
            <person name="Wang L."/>
            <person name="Xiong Q."/>
            <person name="Saelim N."/>
            <person name="Wang L."/>
            <person name="Nong W."/>
            <person name="Wan A.T."/>
            <person name="Shi M."/>
            <person name="Liu X."/>
            <person name="Cao Q."/>
            <person name="Hui J.H.L."/>
            <person name="Sookrung N."/>
            <person name="Leung T.F."/>
            <person name="Tungtrongchitr A."/>
            <person name="Tsui S.K.W."/>
        </authorList>
    </citation>
    <scope>NUCLEOTIDE SEQUENCE [LARGE SCALE GENOMIC DNA]</scope>
    <source>
        <strain evidence="1">PWHHKU_190912</strain>
    </source>
</reference>
<keyword evidence="2" id="KW-1185">Reference proteome</keyword>
<sequence>MEHVKWTDRIRNESVLERVGEEKMMLKLIRKRKRNWLGHYLRRICLLKDAMDGMVNGKRVRGRRRYQMIDDIKIYQGPSISQVFARRHICAIYSTNKSVDRHAITGSPTLERIRDGATMKPLLYDFSLLVRYLLFLKKKKNRIKPGVVPSHNAPVNLLEAKRNIKSRRLRWAGPVARMGESRNAYRGLLGRPEGKRPLGRPRRRWEDNIKMDLREVGYDDREWINLAQDRDQWRACVRMAMNLRLSFAQRNVLPLHISTLSIFFGKISSSHKPSDAIHAVFSSFFSSSPSLRSPLQHHLRYSSIFHPLQVNTRHHAIRDLIAKSLPSFYEVRQEVHCLAKDGISLQVDIIAIDRGNDRAIIIDPTVRFETAVEQPVAVHEGMKTIYDPTIQYLRDYSFVGDNAGEMSPGSSTESYPAFARIGLRENPGKNLNQVTCPDRDSNPGHLVSRPDALTVTPQVKICLCKRNGALDSVSFNDLGLRTE</sequence>